<feature type="compositionally biased region" description="Low complexity" evidence="1">
    <location>
        <begin position="132"/>
        <end position="146"/>
    </location>
</feature>
<evidence type="ECO:0000313" key="2">
    <source>
        <dbReference type="EMBL" id="USS93973.1"/>
    </source>
</evidence>
<sequence>MTDTKVSTIQNKLIQFNKIYKQPTKNAVNPFTKSKYADLNEIIESLKVPLDSVGLFYRQVPVTEYDENGHLMVGIQTIIFDGEDSEDMGVFKLPPKSTNPQDVGSLLTYLRRYTLSAIFGIAADADDDGNLASGRNQQSNGNQRQRQQQRRRPAQNSQSNANKQDNPNAPATDVMKNAIKKVIAEYAKLTNTEESTMLDMLLTTNSVNPQKMTIAQARLIYSQAETYLKKEKKRLKDSETQDNPFDGKENAVD</sequence>
<keyword evidence="2" id="KW-0614">Plasmid</keyword>
<keyword evidence="3" id="KW-1185">Reference proteome</keyword>
<dbReference type="Pfam" id="PF04404">
    <property type="entry name" value="ERF"/>
    <property type="match status" value="1"/>
</dbReference>
<accession>A0ABY5C828</accession>
<reference evidence="2" key="1">
    <citation type="submission" date="2022-05" db="EMBL/GenBank/DDBJ databases">
        <authorList>
            <person name="Oliphant S.A."/>
            <person name="Watson-Haigh N.S."/>
            <person name="Sumby K.M."/>
            <person name="Gardner J.M."/>
            <person name="Jiranek V."/>
        </authorList>
    </citation>
    <scope>NUCLEOTIDE SEQUENCE</scope>
    <source>
        <strain evidence="2">Ru20-1</strain>
        <plasmid evidence="2">punnamed</plasmid>
    </source>
</reference>
<dbReference type="EMBL" id="CP097479">
    <property type="protein sequence ID" value="USS93973.1"/>
    <property type="molecule type" value="Genomic_DNA"/>
</dbReference>
<gene>
    <name evidence="2" type="ORF">M8332_07050</name>
</gene>
<feature type="region of interest" description="Disordered" evidence="1">
    <location>
        <begin position="129"/>
        <end position="172"/>
    </location>
</feature>
<feature type="compositionally biased region" description="Basic and acidic residues" evidence="1">
    <location>
        <begin position="234"/>
        <end position="253"/>
    </location>
</feature>
<dbReference type="RefSeq" id="WP_252780854.1">
    <property type="nucleotide sequence ID" value="NZ_CP097479.1"/>
</dbReference>
<dbReference type="Proteomes" id="UP001057532">
    <property type="component" value="Plasmid punnamed"/>
</dbReference>
<proteinExistence type="predicted"/>
<name>A0ABY5C828_9LACO</name>
<evidence type="ECO:0000256" key="1">
    <source>
        <dbReference type="SAM" id="MobiDB-lite"/>
    </source>
</evidence>
<evidence type="ECO:0000313" key="3">
    <source>
        <dbReference type="Proteomes" id="UP001057532"/>
    </source>
</evidence>
<dbReference type="InterPro" id="IPR007499">
    <property type="entry name" value="ERF_bacteria_virus"/>
</dbReference>
<protein>
    <submittedName>
        <fullName evidence="2">ERF family protein</fullName>
    </submittedName>
</protein>
<organism evidence="2 3">
    <name type="scientific">Fructilactobacillus ixorae</name>
    <dbReference type="NCBI Taxonomy" id="1750535"/>
    <lineage>
        <taxon>Bacteria</taxon>
        <taxon>Bacillati</taxon>
        <taxon>Bacillota</taxon>
        <taxon>Bacilli</taxon>
        <taxon>Lactobacillales</taxon>
        <taxon>Lactobacillaceae</taxon>
        <taxon>Fructilactobacillus</taxon>
    </lineage>
</organism>
<geneLocation type="plasmid" evidence="2 3">
    <name>punnamed</name>
</geneLocation>
<feature type="region of interest" description="Disordered" evidence="1">
    <location>
        <begin position="232"/>
        <end position="253"/>
    </location>
</feature>